<dbReference type="PANTHER" id="PTHR30055">
    <property type="entry name" value="HTH-TYPE TRANSCRIPTIONAL REGULATOR RUTR"/>
    <property type="match status" value="1"/>
</dbReference>
<evidence type="ECO:0000256" key="2">
    <source>
        <dbReference type="ARBA" id="ARBA00023125"/>
    </source>
</evidence>
<proteinExistence type="predicted"/>
<organism evidence="6 7">
    <name type="scientific">Candidatus Neomicrothrix parvicella RN1</name>
    <dbReference type="NCBI Taxonomy" id="1229780"/>
    <lineage>
        <taxon>Bacteria</taxon>
        <taxon>Bacillati</taxon>
        <taxon>Actinomycetota</taxon>
        <taxon>Acidimicrobiia</taxon>
        <taxon>Acidimicrobiales</taxon>
        <taxon>Microthrixaceae</taxon>
        <taxon>Candidatus Neomicrothrix</taxon>
    </lineage>
</organism>
<reference evidence="6 7" key="1">
    <citation type="journal article" date="2013" name="ISME J.">
        <title>Metabolic model for the filamentous 'Candidatus Microthrix parvicella' based on genomic and metagenomic analyses.</title>
        <authorList>
            <person name="Jon McIlroy S."/>
            <person name="Kristiansen R."/>
            <person name="Albertsen M."/>
            <person name="Michael Karst S."/>
            <person name="Rossetti S."/>
            <person name="Lund Nielsen J."/>
            <person name="Tandoi V."/>
            <person name="James Seviour R."/>
            <person name="Nielsen P.H."/>
        </authorList>
    </citation>
    <scope>NUCLEOTIDE SEQUENCE [LARGE SCALE GENOMIC DNA]</scope>
    <source>
        <strain evidence="6 7">RN1</strain>
    </source>
</reference>
<dbReference type="PROSITE" id="PS01081">
    <property type="entry name" value="HTH_TETR_1"/>
    <property type="match status" value="1"/>
</dbReference>
<dbReference type="InterPro" id="IPR036271">
    <property type="entry name" value="Tet_transcr_reg_TetR-rel_C_sf"/>
</dbReference>
<dbReference type="SUPFAM" id="SSF46689">
    <property type="entry name" value="Homeodomain-like"/>
    <property type="match status" value="1"/>
</dbReference>
<dbReference type="STRING" id="1229780.BN381_90010"/>
<dbReference type="FunFam" id="1.10.10.60:FF:000141">
    <property type="entry name" value="TetR family transcriptional regulator"/>
    <property type="match status" value="1"/>
</dbReference>
<evidence type="ECO:0000313" key="7">
    <source>
        <dbReference type="Proteomes" id="UP000018291"/>
    </source>
</evidence>
<dbReference type="Gene3D" id="1.10.357.10">
    <property type="entry name" value="Tetracycline Repressor, domain 2"/>
    <property type="match status" value="1"/>
</dbReference>
<accession>R4Z4U3</accession>
<dbReference type="RefSeq" id="WP_012231365.1">
    <property type="nucleotide sequence ID" value="NZ_HG422565.1"/>
</dbReference>
<comment type="caution">
    <text evidence="6">The sequence shown here is derived from an EMBL/GenBank/DDBJ whole genome shotgun (WGS) entry which is preliminary data.</text>
</comment>
<sequence>MSGPVVRSPGRPRSAETERAILDAAIDLLVDVGFGGMSMEAVATRAGVGKAAIYRRFSSKEQLVVEALRSHSSALVPLVDTGDLRADLLAMLQGAQRAMAGDDGPVMCAFVSEKARYPELHDEYQRAFVAERRAHVQALIASAVKRGELPPSTDVELFAEFGPAVLAHRLMVGGTEPEADLPRRIVAQLLGPSS</sequence>
<dbReference type="Pfam" id="PF16859">
    <property type="entry name" value="TetR_C_11"/>
    <property type="match status" value="1"/>
</dbReference>
<dbReference type="eggNOG" id="COG1309">
    <property type="taxonomic scope" value="Bacteria"/>
</dbReference>
<dbReference type="EMBL" id="CANL01000087">
    <property type="protein sequence ID" value="CCM65939.1"/>
    <property type="molecule type" value="Genomic_DNA"/>
</dbReference>
<dbReference type="GO" id="GO:0003700">
    <property type="term" value="F:DNA-binding transcription factor activity"/>
    <property type="evidence" value="ECO:0007669"/>
    <property type="project" value="TreeGrafter"/>
</dbReference>
<keyword evidence="1" id="KW-0805">Transcription regulation</keyword>
<dbReference type="HOGENOM" id="CLU_069356_25_3_11"/>
<dbReference type="Proteomes" id="UP000018291">
    <property type="component" value="Unassembled WGS sequence"/>
</dbReference>
<dbReference type="InterPro" id="IPR011075">
    <property type="entry name" value="TetR_C"/>
</dbReference>
<feature type="domain" description="HTH tetR-type" evidence="5">
    <location>
        <begin position="15"/>
        <end position="75"/>
    </location>
</feature>
<dbReference type="InterPro" id="IPR023772">
    <property type="entry name" value="DNA-bd_HTH_TetR-type_CS"/>
</dbReference>
<keyword evidence="3" id="KW-0804">Transcription</keyword>
<keyword evidence="7" id="KW-1185">Reference proteome</keyword>
<dbReference type="OrthoDB" id="9796019at2"/>
<dbReference type="InterPro" id="IPR001647">
    <property type="entry name" value="HTH_TetR"/>
</dbReference>
<evidence type="ECO:0000313" key="6">
    <source>
        <dbReference type="EMBL" id="CCM65939.1"/>
    </source>
</evidence>
<evidence type="ECO:0000256" key="3">
    <source>
        <dbReference type="ARBA" id="ARBA00023163"/>
    </source>
</evidence>
<evidence type="ECO:0000259" key="5">
    <source>
        <dbReference type="PROSITE" id="PS50977"/>
    </source>
</evidence>
<dbReference type="Pfam" id="PF00440">
    <property type="entry name" value="TetR_N"/>
    <property type="match status" value="1"/>
</dbReference>
<gene>
    <name evidence="6" type="ORF">BN381_90010</name>
</gene>
<dbReference type="SUPFAM" id="SSF48498">
    <property type="entry name" value="Tetracyclin repressor-like, C-terminal domain"/>
    <property type="match status" value="1"/>
</dbReference>
<dbReference type="GO" id="GO:0045892">
    <property type="term" value="P:negative regulation of DNA-templated transcription"/>
    <property type="evidence" value="ECO:0007669"/>
    <property type="project" value="UniProtKB-ARBA"/>
</dbReference>
<keyword evidence="2 4" id="KW-0238">DNA-binding</keyword>
<dbReference type="PANTHER" id="PTHR30055:SF148">
    <property type="entry name" value="TETR-FAMILY TRANSCRIPTIONAL REGULATOR"/>
    <property type="match status" value="1"/>
</dbReference>
<dbReference type="AlphaFoldDB" id="R4Z4U3"/>
<feature type="DNA-binding region" description="H-T-H motif" evidence="4">
    <location>
        <begin position="38"/>
        <end position="57"/>
    </location>
</feature>
<evidence type="ECO:0000256" key="4">
    <source>
        <dbReference type="PROSITE-ProRule" id="PRU00335"/>
    </source>
</evidence>
<evidence type="ECO:0000256" key="1">
    <source>
        <dbReference type="ARBA" id="ARBA00023015"/>
    </source>
</evidence>
<name>R4Z4U3_9ACTN</name>
<dbReference type="Gene3D" id="1.10.10.60">
    <property type="entry name" value="Homeodomain-like"/>
    <property type="match status" value="1"/>
</dbReference>
<dbReference type="InterPro" id="IPR050109">
    <property type="entry name" value="HTH-type_TetR-like_transc_reg"/>
</dbReference>
<protein>
    <recommendedName>
        <fullName evidence="5">HTH tetR-type domain-containing protein</fullName>
    </recommendedName>
</protein>
<dbReference type="PROSITE" id="PS50977">
    <property type="entry name" value="HTH_TETR_2"/>
    <property type="match status" value="1"/>
</dbReference>
<dbReference type="GO" id="GO:0000976">
    <property type="term" value="F:transcription cis-regulatory region binding"/>
    <property type="evidence" value="ECO:0007669"/>
    <property type="project" value="TreeGrafter"/>
</dbReference>
<dbReference type="InterPro" id="IPR009057">
    <property type="entry name" value="Homeodomain-like_sf"/>
</dbReference>
<dbReference type="PRINTS" id="PR00455">
    <property type="entry name" value="HTHTETR"/>
</dbReference>